<dbReference type="Gene3D" id="3.90.550.10">
    <property type="entry name" value="Spore Coat Polysaccharide Biosynthesis Protein SpsA, Chain A"/>
    <property type="match status" value="1"/>
</dbReference>
<dbReference type="InterPro" id="IPR001173">
    <property type="entry name" value="Glyco_trans_2-like"/>
</dbReference>
<dbReference type="GO" id="GO:0016740">
    <property type="term" value="F:transferase activity"/>
    <property type="evidence" value="ECO:0007669"/>
    <property type="project" value="UniProtKB-KW"/>
</dbReference>
<reference evidence="2" key="1">
    <citation type="submission" date="2011-03" db="EMBL/GenBank/DDBJ databases">
        <title>Complete sequence of Sphingobacterium sp. 21.</title>
        <authorList>
            <consortium name="US DOE Joint Genome Institute"/>
            <person name="Lucas S."/>
            <person name="Copeland A."/>
            <person name="Lapidus A."/>
            <person name="Cheng J.-F."/>
            <person name="Goodwin L."/>
            <person name="Pitluck S."/>
            <person name="Davenport K."/>
            <person name="Detter J.C."/>
            <person name="Han C."/>
            <person name="Tapia R."/>
            <person name="Land M."/>
            <person name="Hauser L."/>
            <person name="Kyrpides N."/>
            <person name="Ivanova N."/>
            <person name="Ovchinnikova G."/>
            <person name="Pagani I."/>
            <person name="Siebers A.K."/>
            <person name="Allgaier M."/>
            <person name="Thelen M.P."/>
            <person name="Hugenholtz P."/>
            <person name="Woyke T."/>
        </authorList>
    </citation>
    <scope>NUCLEOTIDE SEQUENCE</scope>
    <source>
        <strain evidence="2">21</strain>
    </source>
</reference>
<protein>
    <submittedName>
        <fullName evidence="2">Glycosyl transferase family 2</fullName>
    </submittedName>
</protein>
<dbReference type="OrthoDB" id="9785375at2"/>
<dbReference type="SUPFAM" id="SSF53448">
    <property type="entry name" value="Nucleotide-diphospho-sugar transferases"/>
    <property type="match status" value="1"/>
</dbReference>
<sequence>MKPAIVIVAFNRPESLKRLLLSVQNGQYSYDDIDLVISIDYQNSENRKEVVDVANAFLWNYGNKLIINHSENLGLRKHVLSCGDLTSKYNSIILLEDDLVVSGQFYKYAKEALKFYHDDDRVGGISLYNHRKNPFNRLHFETIPEDSDTYFLQFASSWGQAWTFKQWKEFRDWYQYADISNDDPIPENVKRWPDSSWLKFFVKYLVIKDKYFVYPNKSFSTNFSDSGTHNKSKNTDFQVPLYLGEINSFRFQEIEKSINIYDAFFELIPSVLKKLDKNFQDLDVTVDLYGMKSLSMVKTKYLLSSKRLKDTNDQYMAGYSLQMKPPIINVIYNLKGGDIGLGETALFENNFEGLDIADNSVWDYYVFKLKPNVYLKIFANKVFLKLRKKQVKLT</sequence>
<accession>F4CA80</accession>
<evidence type="ECO:0000259" key="1">
    <source>
        <dbReference type="Pfam" id="PF00535"/>
    </source>
</evidence>
<dbReference type="eggNOG" id="COG1216">
    <property type="taxonomic scope" value="Bacteria"/>
</dbReference>
<dbReference type="STRING" id="743722.Sph21_1946"/>
<dbReference type="PANTHER" id="PTHR33604:SF3">
    <property type="entry name" value="OSJNBA0004B13.7 PROTEIN"/>
    <property type="match status" value="1"/>
</dbReference>
<dbReference type="Pfam" id="PF00535">
    <property type="entry name" value="Glycos_transf_2"/>
    <property type="match status" value="1"/>
</dbReference>
<dbReference type="AlphaFoldDB" id="F4CA80"/>
<organism evidence="2">
    <name type="scientific">Sphingobacterium sp. (strain 21)</name>
    <dbReference type="NCBI Taxonomy" id="743722"/>
    <lineage>
        <taxon>Bacteria</taxon>
        <taxon>Pseudomonadati</taxon>
        <taxon>Bacteroidota</taxon>
        <taxon>Sphingobacteriia</taxon>
        <taxon>Sphingobacteriales</taxon>
        <taxon>Sphingobacteriaceae</taxon>
        <taxon>Sphingobacterium</taxon>
    </lineage>
</organism>
<dbReference type="InterPro" id="IPR029044">
    <property type="entry name" value="Nucleotide-diphossugar_trans"/>
</dbReference>
<dbReference type="CDD" id="cd00761">
    <property type="entry name" value="Glyco_tranf_GTA_type"/>
    <property type="match status" value="1"/>
</dbReference>
<name>F4CA80_SPHS2</name>
<evidence type="ECO:0000313" key="2">
    <source>
        <dbReference type="EMBL" id="ADZ78506.1"/>
    </source>
</evidence>
<dbReference type="EMBL" id="CP002584">
    <property type="protein sequence ID" value="ADZ78506.1"/>
    <property type="molecule type" value="Genomic_DNA"/>
</dbReference>
<feature type="domain" description="Glycosyltransferase 2-like" evidence="1">
    <location>
        <begin position="5"/>
        <end position="141"/>
    </location>
</feature>
<dbReference type="PANTHER" id="PTHR33604">
    <property type="entry name" value="OSJNBA0004B13.7 PROTEIN"/>
    <property type="match status" value="1"/>
</dbReference>
<proteinExistence type="predicted"/>
<keyword evidence="2" id="KW-0808">Transferase</keyword>
<dbReference type="HOGENOM" id="CLU_732858_0_0_10"/>
<dbReference type="PATRIC" id="fig|743722.3.peg.2078"/>
<dbReference type="KEGG" id="shg:Sph21_1946"/>
<gene>
    <name evidence="2" type="ordered locus">Sph21_1946</name>
</gene>